<organism evidence="5 6">
    <name type="scientific">Lichenibacterium ramalinae</name>
    <dbReference type="NCBI Taxonomy" id="2316527"/>
    <lineage>
        <taxon>Bacteria</taxon>
        <taxon>Pseudomonadati</taxon>
        <taxon>Pseudomonadota</taxon>
        <taxon>Alphaproteobacteria</taxon>
        <taxon>Hyphomicrobiales</taxon>
        <taxon>Lichenihabitantaceae</taxon>
        <taxon>Lichenibacterium</taxon>
    </lineage>
</organism>
<dbReference type="GO" id="GO:0003700">
    <property type="term" value="F:DNA-binding transcription factor activity"/>
    <property type="evidence" value="ECO:0007669"/>
    <property type="project" value="InterPro"/>
</dbReference>
<evidence type="ECO:0000259" key="4">
    <source>
        <dbReference type="PROSITE" id="PS50949"/>
    </source>
</evidence>
<dbReference type="SMART" id="SM00895">
    <property type="entry name" value="FCD"/>
    <property type="match status" value="1"/>
</dbReference>
<protein>
    <submittedName>
        <fullName evidence="5">GntR family transcriptional regulator</fullName>
    </submittedName>
</protein>
<evidence type="ECO:0000313" key="6">
    <source>
        <dbReference type="Proteomes" id="UP000289411"/>
    </source>
</evidence>
<dbReference type="Pfam" id="PF07729">
    <property type="entry name" value="FCD"/>
    <property type="match status" value="1"/>
</dbReference>
<dbReference type="SMART" id="SM00345">
    <property type="entry name" value="HTH_GNTR"/>
    <property type="match status" value="1"/>
</dbReference>
<name>A0A4Q2RFK0_9HYPH</name>
<reference evidence="5 6" key="1">
    <citation type="submission" date="2018-09" db="EMBL/GenBank/DDBJ databases">
        <authorList>
            <person name="Grouzdev D.S."/>
            <person name="Krutkina M.S."/>
        </authorList>
    </citation>
    <scope>NUCLEOTIDE SEQUENCE [LARGE SCALE GENOMIC DNA]</scope>
    <source>
        <strain evidence="5 6">RmlP001</strain>
    </source>
</reference>
<dbReference type="AlphaFoldDB" id="A0A4Q2RFK0"/>
<evidence type="ECO:0000313" key="5">
    <source>
        <dbReference type="EMBL" id="RYB04352.1"/>
    </source>
</evidence>
<dbReference type="EMBL" id="QYBC01000010">
    <property type="protein sequence ID" value="RYB04352.1"/>
    <property type="molecule type" value="Genomic_DNA"/>
</dbReference>
<dbReference type="InterPro" id="IPR036388">
    <property type="entry name" value="WH-like_DNA-bd_sf"/>
</dbReference>
<keyword evidence="1" id="KW-0805">Transcription regulation</keyword>
<evidence type="ECO:0000256" key="2">
    <source>
        <dbReference type="ARBA" id="ARBA00023125"/>
    </source>
</evidence>
<dbReference type="SUPFAM" id="SSF46785">
    <property type="entry name" value="Winged helix' DNA-binding domain"/>
    <property type="match status" value="1"/>
</dbReference>
<dbReference type="Gene3D" id="1.10.10.10">
    <property type="entry name" value="Winged helix-like DNA-binding domain superfamily/Winged helix DNA-binding domain"/>
    <property type="match status" value="1"/>
</dbReference>
<evidence type="ECO:0000256" key="1">
    <source>
        <dbReference type="ARBA" id="ARBA00023015"/>
    </source>
</evidence>
<dbReference type="InterPro" id="IPR000524">
    <property type="entry name" value="Tscrpt_reg_HTH_GntR"/>
</dbReference>
<dbReference type="InterPro" id="IPR008920">
    <property type="entry name" value="TF_FadR/GntR_C"/>
</dbReference>
<keyword evidence="2" id="KW-0238">DNA-binding</keyword>
<dbReference type="Gene3D" id="1.20.120.530">
    <property type="entry name" value="GntR ligand-binding domain-like"/>
    <property type="match status" value="1"/>
</dbReference>
<dbReference type="InterPro" id="IPR036390">
    <property type="entry name" value="WH_DNA-bd_sf"/>
</dbReference>
<proteinExistence type="predicted"/>
<dbReference type="Pfam" id="PF00392">
    <property type="entry name" value="GntR"/>
    <property type="match status" value="1"/>
</dbReference>
<accession>A0A4Q2RFK0</accession>
<feature type="domain" description="HTH gntR-type" evidence="4">
    <location>
        <begin position="16"/>
        <end position="83"/>
    </location>
</feature>
<gene>
    <name evidence="5" type="ORF">D3272_12925</name>
</gene>
<dbReference type="PROSITE" id="PS50949">
    <property type="entry name" value="HTH_GNTR"/>
    <property type="match status" value="1"/>
</dbReference>
<dbReference type="SUPFAM" id="SSF48008">
    <property type="entry name" value="GntR ligand-binding domain-like"/>
    <property type="match status" value="1"/>
</dbReference>
<dbReference type="GO" id="GO:0003677">
    <property type="term" value="F:DNA binding"/>
    <property type="evidence" value="ECO:0007669"/>
    <property type="project" value="UniProtKB-KW"/>
</dbReference>
<comment type="caution">
    <text evidence="5">The sequence shown here is derived from an EMBL/GenBank/DDBJ whole genome shotgun (WGS) entry which is preliminary data.</text>
</comment>
<sequence>MTMTTGFDAGPPMQRRNLHDDLVERLRDMIIAGTLAPGTRVHEGQVGAALGVSRTPLREALKFLASEGLISLQPGRGAVVRALTRRDVEGMLDVLVVLEDLGARLACRLATAADVVRIRALHDAMMAFYAAGDRLEYYKLNQAIHTGIVALSDNACLVETHAGIQMRLKRIRFIGNEQQAKWDGAVAEHVEMIAALEARDEERLAAIMRLHLNRTWDRVRDVV</sequence>
<dbReference type="OrthoDB" id="8114900at2"/>
<dbReference type="InterPro" id="IPR011711">
    <property type="entry name" value="GntR_C"/>
</dbReference>
<dbReference type="CDD" id="cd07377">
    <property type="entry name" value="WHTH_GntR"/>
    <property type="match status" value="1"/>
</dbReference>
<dbReference type="Proteomes" id="UP000289411">
    <property type="component" value="Unassembled WGS sequence"/>
</dbReference>
<reference evidence="5 6" key="2">
    <citation type="submission" date="2019-02" db="EMBL/GenBank/DDBJ databases">
        <title>'Lichenibacterium ramalinii' gen. nov. sp. nov., 'Lichenibacterium minor' gen. nov. sp. nov.</title>
        <authorList>
            <person name="Pankratov T."/>
        </authorList>
    </citation>
    <scope>NUCLEOTIDE SEQUENCE [LARGE SCALE GENOMIC DNA]</scope>
    <source>
        <strain evidence="5 6">RmlP001</strain>
    </source>
</reference>
<dbReference type="PANTHER" id="PTHR43537:SF50">
    <property type="entry name" value="TRANSCRIPTIONAL REGULATORY PROTEIN"/>
    <property type="match status" value="1"/>
</dbReference>
<keyword evidence="6" id="KW-1185">Reference proteome</keyword>
<keyword evidence="3" id="KW-0804">Transcription</keyword>
<evidence type="ECO:0000256" key="3">
    <source>
        <dbReference type="ARBA" id="ARBA00023163"/>
    </source>
</evidence>
<dbReference type="PANTHER" id="PTHR43537">
    <property type="entry name" value="TRANSCRIPTIONAL REGULATOR, GNTR FAMILY"/>
    <property type="match status" value="1"/>
</dbReference>
<dbReference type="RefSeq" id="WP_129219627.1">
    <property type="nucleotide sequence ID" value="NZ_QYBC01000010.1"/>
</dbReference>